<evidence type="ECO:0000256" key="2">
    <source>
        <dbReference type="SAM" id="Phobius"/>
    </source>
</evidence>
<feature type="transmembrane region" description="Helical" evidence="2">
    <location>
        <begin position="58"/>
        <end position="81"/>
    </location>
</feature>
<evidence type="ECO:0000313" key="3">
    <source>
        <dbReference type="EMBL" id="SJM60320.1"/>
    </source>
</evidence>
<dbReference type="AlphaFoldDB" id="A0A1R4FWC7"/>
<dbReference type="EMBL" id="FUHU01000028">
    <property type="protein sequence ID" value="SJM60320.1"/>
    <property type="molecule type" value="Genomic_DNA"/>
</dbReference>
<keyword evidence="2" id="KW-0812">Transmembrane</keyword>
<dbReference type="GeneID" id="303172988"/>
<proteinExistence type="predicted"/>
<accession>A0A1R4FWC7</accession>
<feature type="compositionally biased region" description="Low complexity" evidence="1">
    <location>
        <begin position="325"/>
        <end position="337"/>
    </location>
</feature>
<organism evidence="3 4">
    <name type="scientific">Agrococcus casei LMG 22410</name>
    <dbReference type="NCBI Taxonomy" id="1255656"/>
    <lineage>
        <taxon>Bacteria</taxon>
        <taxon>Bacillati</taxon>
        <taxon>Actinomycetota</taxon>
        <taxon>Actinomycetes</taxon>
        <taxon>Micrococcales</taxon>
        <taxon>Microbacteriaceae</taxon>
        <taxon>Agrococcus</taxon>
    </lineage>
</organism>
<reference evidence="3 4" key="1">
    <citation type="submission" date="2017-02" db="EMBL/GenBank/DDBJ databases">
        <authorList>
            <person name="Peterson S.W."/>
        </authorList>
    </citation>
    <scope>NUCLEOTIDE SEQUENCE [LARGE SCALE GENOMIC DNA]</scope>
    <source>
        <strain evidence="3 4">LMG 22410</strain>
    </source>
</reference>
<evidence type="ECO:0000256" key="1">
    <source>
        <dbReference type="SAM" id="MobiDB-lite"/>
    </source>
</evidence>
<dbReference type="OrthoDB" id="5054050at2"/>
<keyword evidence="2" id="KW-0472">Membrane</keyword>
<keyword evidence="4" id="KW-1185">Reference proteome</keyword>
<keyword evidence="2" id="KW-1133">Transmembrane helix</keyword>
<dbReference type="Proteomes" id="UP000195787">
    <property type="component" value="Unassembled WGS sequence"/>
</dbReference>
<protein>
    <submittedName>
        <fullName evidence="3">Uncharacterized protein</fullName>
    </submittedName>
</protein>
<feature type="transmembrane region" description="Helical" evidence="2">
    <location>
        <begin position="31"/>
        <end position="52"/>
    </location>
</feature>
<feature type="region of interest" description="Disordered" evidence="1">
    <location>
        <begin position="317"/>
        <end position="340"/>
    </location>
</feature>
<evidence type="ECO:0000313" key="4">
    <source>
        <dbReference type="Proteomes" id="UP000195787"/>
    </source>
</evidence>
<feature type="transmembrane region" description="Helical" evidence="2">
    <location>
        <begin position="348"/>
        <end position="367"/>
    </location>
</feature>
<sequence>MNEQLRINPDAYTRPVSADDRREYGHDSSPLAWIVAGITFVVLTLLLGSLFLHADNRLWLWLLAAGIAATVSITTLVFMVLPDKRGIRSRRFAAEHGFVYALSTGGSGMQGVLFEGGTKRHTKHAFSLPGGVVVSDFEFEPSGSNATVTWRYIELPLPRMLPHLVLDATSNNGLFGTNLPQWLAQSQRISLEGDFNQHFALYAPRGYDFDVRYLLPPDSMALLIDNLAQFDVEFFGDRMRIVTKGGWPHGDPQTWQFVEWVVNVLWPHFWQSTIRYEDARAHHLQQPVRRAETQAAPAPGDDQDPVERFREQWERGEHMSANAHAAPSSAGSVAPSGRKLSRSPWKTVLSAVASITMVVVLSVLWFLNR</sequence>
<name>A0A1R4FWC7_9MICO</name>
<dbReference type="RefSeq" id="WP_086991854.1">
    <property type="nucleotide sequence ID" value="NZ_FUHU01000028.1"/>
</dbReference>
<gene>
    <name evidence="3" type="ORF">CZ674_07130</name>
</gene>